<evidence type="ECO:0000256" key="1">
    <source>
        <dbReference type="SAM" id="Coils"/>
    </source>
</evidence>
<gene>
    <name evidence="2" type="ORF">Tco_0908985</name>
</gene>
<accession>A0ABQ5CNP5</accession>
<reference evidence="2" key="2">
    <citation type="submission" date="2022-01" db="EMBL/GenBank/DDBJ databases">
        <authorList>
            <person name="Yamashiro T."/>
            <person name="Shiraishi A."/>
            <person name="Satake H."/>
            <person name="Nakayama K."/>
        </authorList>
    </citation>
    <scope>NUCLEOTIDE SEQUENCE</scope>
</reference>
<feature type="coiled-coil region" evidence="1">
    <location>
        <begin position="162"/>
        <end position="231"/>
    </location>
</feature>
<keyword evidence="1" id="KW-0175">Coiled coil</keyword>
<keyword evidence="3" id="KW-1185">Reference proteome</keyword>
<name>A0ABQ5CNP5_9ASTR</name>
<proteinExistence type="predicted"/>
<organism evidence="2 3">
    <name type="scientific">Tanacetum coccineum</name>
    <dbReference type="NCBI Taxonomy" id="301880"/>
    <lineage>
        <taxon>Eukaryota</taxon>
        <taxon>Viridiplantae</taxon>
        <taxon>Streptophyta</taxon>
        <taxon>Embryophyta</taxon>
        <taxon>Tracheophyta</taxon>
        <taxon>Spermatophyta</taxon>
        <taxon>Magnoliopsida</taxon>
        <taxon>eudicotyledons</taxon>
        <taxon>Gunneridae</taxon>
        <taxon>Pentapetalae</taxon>
        <taxon>asterids</taxon>
        <taxon>campanulids</taxon>
        <taxon>Asterales</taxon>
        <taxon>Asteraceae</taxon>
        <taxon>Asteroideae</taxon>
        <taxon>Anthemideae</taxon>
        <taxon>Anthemidinae</taxon>
        <taxon>Tanacetum</taxon>
    </lineage>
</organism>
<comment type="caution">
    <text evidence="2">The sequence shown here is derived from an EMBL/GenBank/DDBJ whole genome shotgun (WGS) entry which is preliminary data.</text>
</comment>
<protein>
    <submittedName>
        <fullName evidence="2">Uncharacterized protein</fullName>
    </submittedName>
</protein>
<evidence type="ECO:0000313" key="2">
    <source>
        <dbReference type="EMBL" id="GJT28710.1"/>
    </source>
</evidence>
<reference evidence="2" key="1">
    <citation type="journal article" date="2022" name="Int. J. Mol. Sci.">
        <title>Draft Genome of Tanacetum Coccineum: Genomic Comparison of Closely Related Tanacetum-Family Plants.</title>
        <authorList>
            <person name="Yamashiro T."/>
            <person name="Shiraishi A."/>
            <person name="Nakayama K."/>
            <person name="Satake H."/>
        </authorList>
    </citation>
    <scope>NUCLEOTIDE SEQUENCE</scope>
</reference>
<sequence>MAEYEAKRKKMLDEYNHQISYRVDQLPITKISYKVNSSKEASMRITRGNNPLNLTVYEKFRLQTLRFSEWLEVHALSFQSKGKFLALGWLLEEIHVTWAHLVKKRTRLQLYTKSLKKLCIQSVETASRVSSDVVRTFEVTESEIRETRVYKKDIIGSPDYKDANLEQELESIECRVESLMRNEVLLYYEGGFTLSKRPYQEEFEGRILKLIDDKENQIRQLEEDMRKTKDTFMCLVDSLIATLKVKIEAQRAHSIKTKKIDTFPTHTPTVTLKILKPIMVHRVSMISNIKPTIYRTPHQYLNSNLKMPILHSFEENKLKYEDEDEVEIKMMGTRMDKESLEHNFYENDITPIICHNFSPTSNPPIKPKDSGSFRMKEILQEITNGNLRAGIFEEKKKNYSLQTLKTASGLILTASPGLLQENSIFN</sequence>
<dbReference type="Proteomes" id="UP001151760">
    <property type="component" value="Unassembled WGS sequence"/>
</dbReference>
<evidence type="ECO:0000313" key="3">
    <source>
        <dbReference type="Proteomes" id="UP001151760"/>
    </source>
</evidence>
<dbReference type="EMBL" id="BQNB010014483">
    <property type="protein sequence ID" value="GJT28710.1"/>
    <property type="molecule type" value="Genomic_DNA"/>
</dbReference>